<dbReference type="PANTHER" id="PTHR33112">
    <property type="entry name" value="DOMAIN PROTEIN, PUTATIVE-RELATED"/>
    <property type="match status" value="1"/>
</dbReference>
<accession>A0A2W1EGR9</accession>
<gene>
    <name evidence="1" type="ORF">PtrM4_120190</name>
</gene>
<dbReference type="GeneID" id="90957120"/>
<evidence type="ECO:0000313" key="2">
    <source>
        <dbReference type="Proteomes" id="UP000245464"/>
    </source>
</evidence>
<dbReference type="Proteomes" id="UP000245464">
    <property type="component" value="Chromosome 6"/>
</dbReference>
<dbReference type="KEGG" id="ptrr:90957120"/>
<evidence type="ECO:0000313" key="1">
    <source>
        <dbReference type="EMBL" id="KAF7569604.1"/>
    </source>
</evidence>
<protein>
    <submittedName>
        <fullName evidence="1">HET domain containing protein</fullName>
    </submittedName>
</protein>
<name>A0A2W1EGR9_9PLEO</name>
<sequence>MNTQLSSIKAKERRRQGDLCHRCSVVDWPRLIWEDHSLCGGAKPHLFRIPESTKELLESDCPMCPMWACEDSIDRDITSDDKDSLRELIVGCTCRLAERPTASTDSFNSEKYPLNAGIRHIPLVRMCTYFGGIRHEDIWSISKLHDTSSTPATRIVDPNIIDYEAVLNWLESCKSHHSHSCHAVLRQTIPGFKVIDCETLQVISAPQDSDFTYVTLSYVWGSTRDPKENFDHFPPTIRDAITVTSNIGHRYLWVDQVCINQNDLAEKQDQIRAMDYIYSQSQLVIIAAAGDSVYHGLPGVSNTPEHRSTGVN</sequence>
<dbReference type="EMBL" id="NQIK02000006">
    <property type="protein sequence ID" value="KAF7569604.1"/>
    <property type="molecule type" value="Genomic_DNA"/>
</dbReference>
<dbReference type="RefSeq" id="XP_065961592.1">
    <property type="nucleotide sequence ID" value="XM_066108407.1"/>
</dbReference>
<dbReference type="InterPro" id="IPR010730">
    <property type="entry name" value="HET"/>
</dbReference>
<dbReference type="AlphaFoldDB" id="A0A2W1EGR9"/>
<comment type="caution">
    <text evidence="1">The sequence shown here is derived from an EMBL/GenBank/DDBJ whole genome shotgun (WGS) entry which is preliminary data.</text>
</comment>
<organism evidence="1 2">
    <name type="scientific">Pyrenophora tritici-repentis</name>
    <dbReference type="NCBI Taxonomy" id="45151"/>
    <lineage>
        <taxon>Eukaryota</taxon>
        <taxon>Fungi</taxon>
        <taxon>Dikarya</taxon>
        <taxon>Ascomycota</taxon>
        <taxon>Pezizomycotina</taxon>
        <taxon>Dothideomycetes</taxon>
        <taxon>Pleosporomycetidae</taxon>
        <taxon>Pleosporales</taxon>
        <taxon>Pleosporineae</taxon>
        <taxon>Pleosporaceae</taxon>
        <taxon>Pyrenophora</taxon>
    </lineage>
</organism>
<dbReference type="PANTHER" id="PTHR33112:SF1">
    <property type="entry name" value="HETEROKARYON INCOMPATIBILITY DOMAIN-CONTAINING PROTEIN"/>
    <property type="match status" value="1"/>
</dbReference>
<proteinExistence type="predicted"/>
<dbReference type="Pfam" id="PF06985">
    <property type="entry name" value="HET"/>
    <property type="match status" value="1"/>
</dbReference>
<reference evidence="1 2" key="1">
    <citation type="journal article" date="2018" name="BMC Genomics">
        <title>Comparative genomics of the wheat fungal pathogen Pyrenophora tritici-repentis reveals chromosomal variations and genome plasticity.</title>
        <authorList>
            <person name="Moolhuijzen P."/>
            <person name="See P.T."/>
            <person name="Hane J.K."/>
            <person name="Shi G."/>
            <person name="Liu Z."/>
            <person name="Oliver R.P."/>
            <person name="Moffat C.S."/>
        </authorList>
    </citation>
    <scope>NUCLEOTIDE SEQUENCE [LARGE SCALE GENOMIC DNA]</scope>
    <source>
        <strain evidence="1">M4</strain>
    </source>
</reference>